<reference evidence="2 3" key="1">
    <citation type="submission" date="2021-06" db="EMBL/GenBank/DDBJ databases">
        <title>Caerostris darwini draft genome.</title>
        <authorList>
            <person name="Kono N."/>
            <person name="Arakawa K."/>
        </authorList>
    </citation>
    <scope>NUCLEOTIDE SEQUENCE [LARGE SCALE GENOMIC DNA]</scope>
</reference>
<organism evidence="2 3">
    <name type="scientific">Caerostris darwini</name>
    <dbReference type="NCBI Taxonomy" id="1538125"/>
    <lineage>
        <taxon>Eukaryota</taxon>
        <taxon>Metazoa</taxon>
        <taxon>Ecdysozoa</taxon>
        <taxon>Arthropoda</taxon>
        <taxon>Chelicerata</taxon>
        <taxon>Arachnida</taxon>
        <taxon>Araneae</taxon>
        <taxon>Araneomorphae</taxon>
        <taxon>Entelegynae</taxon>
        <taxon>Araneoidea</taxon>
        <taxon>Araneidae</taxon>
        <taxon>Caerostris</taxon>
    </lineage>
</organism>
<feature type="compositionally biased region" description="Basic residues" evidence="1">
    <location>
        <begin position="61"/>
        <end position="78"/>
    </location>
</feature>
<keyword evidence="3" id="KW-1185">Reference proteome</keyword>
<proteinExistence type="predicted"/>
<feature type="region of interest" description="Disordered" evidence="1">
    <location>
        <begin position="1"/>
        <end position="85"/>
    </location>
</feature>
<dbReference type="Proteomes" id="UP001054837">
    <property type="component" value="Unassembled WGS sequence"/>
</dbReference>
<evidence type="ECO:0000313" key="2">
    <source>
        <dbReference type="EMBL" id="GIY76028.1"/>
    </source>
</evidence>
<comment type="caution">
    <text evidence="2">The sequence shown here is derived from an EMBL/GenBank/DDBJ whole genome shotgun (WGS) entry which is preliminary data.</text>
</comment>
<dbReference type="AlphaFoldDB" id="A0AAV4W0U5"/>
<protein>
    <submittedName>
        <fullName evidence="2">Uncharacterized protein</fullName>
    </submittedName>
</protein>
<accession>A0AAV4W0U5</accession>
<dbReference type="EMBL" id="BPLQ01013941">
    <property type="protein sequence ID" value="GIY76028.1"/>
    <property type="molecule type" value="Genomic_DNA"/>
</dbReference>
<evidence type="ECO:0000313" key="3">
    <source>
        <dbReference type="Proteomes" id="UP001054837"/>
    </source>
</evidence>
<feature type="compositionally biased region" description="Basic and acidic residues" evidence="1">
    <location>
        <begin position="13"/>
        <end position="33"/>
    </location>
</feature>
<name>A0AAV4W0U5_9ARAC</name>
<sequence>MRDPRVKPRCRGCHAETSKKKKECQNKFEDPRRNPFQKFRKGVKKEGGGPPFPRMRDPRVKPRCRSCHAGTSKKKARQNKFEDPRPNPFQNFRVANFLCHILLAKCMESGYNTLKANKACERSEEKRGATFFQEYEISESSPDAGAVTRERAKRRRHVKISLKTLVLILPKISRRQLFVSLLTG</sequence>
<gene>
    <name evidence="2" type="ORF">CDAR_123921</name>
</gene>
<evidence type="ECO:0000256" key="1">
    <source>
        <dbReference type="SAM" id="MobiDB-lite"/>
    </source>
</evidence>